<keyword evidence="3" id="KW-1185">Reference proteome</keyword>
<protein>
    <recommendedName>
        <fullName evidence="1">HD-GYP domain-containing protein</fullName>
    </recommendedName>
</protein>
<feature type="domain" description="HD-GYP" evidence="1">
    <location>
        <begin position="14"/>
        <end position="209"/>
    </location>
</feature>
<dbReference type="InterPro" id="IPR003607">
    <property type="entry name" value="HD/PDEase_dom"/>
</dbReference>
<dbReference type="PANTHER" id="PTHR45228:SF1">
    <property type="entry name" value="CYCLIC DI-GMP PHOSPHODIESTERASE TM_0186"/>
    <property type="match status" value="1"/>
</dbReference>
<sequence>MIPGDTTYPGACMNSQTIDRWVNYWVRLMEQEIQETSWHSQLASRLALRLGRKFGLQGEALRHLRRGALLHDIGKLAIPRAILYKPGPLNAEEWRLMRRHPLYAYDFFAPLPELHPALEVALYHHEKWDGSGYPFGLAGEAIPLVARIFAIVDVWNALRSDRPYRRAWGEAETRAYLLANRGRQFDPQVVDAFWEILQRNGRDLTPTLAPQPAD</sequence>
<evidence type="ECO:0000313" key="3">
    <source>
        <dbReference type="Proteomes" id="UP000050544"/>
    </source>
</evidence>
<dbReference type="PROSITE" id="PS51832">
    <property type="entry name" value="HD_GYP"/>
    <property type="match status" value="1"/>
</dbReference>
<evidence type="ECO:0000259" key="1">
    <source>
        <dbReference type="PROSITE" id="PS51832"/>
    </source>
</evidence>
<dbReference type="SUPFAM" id="SSF109604">
    <property type="entry name" value="HD-domain/PDEase-like"/>
    <property type="match status" value="1"/>
</dbReference>
<comment type="caution">
    <text evidence="2">The sequence shown here is derived from an EMBL/GenBank/DDBJ whole genome shotgun (WGS) entry which is preliminary data.</text>
</comment>
<reference evidence="2 3" key="1">
    <citation type="submission" date="2015-07" db="EMBL/GenBank/DDBJ databases">
        <title>Whole genome sequence of Thermanaerothrix daxensis DSM 23592.</title>
        <authorList>
            <person name="Hemp J."/>
            <person name="Ward L.M."/>
            <person name="Pace L.A."/>
            <person name="Fischer W.W."/>
        </authorList>
    </citation>
    <scope>NUCLEOTIDE SEQUENCE [LARGE SCALE GENOMIC DNA]</scope>
    <source>
        <strain evidence="2 3">GNS-1</strain>
    </source>
</reference>
<dbReference type="SMART" id="SM00471">
    <property type="entry name" value="HDc"/>
    <property type="match status" value="1"/>
</dbReference>
<dbReference type="EMBL" id="LGKO01000006">
    <property type="protein sequence ID" value="KPL82026.1"/>
    <property type="molecule type" value="Genomic_DNA"/>
</dbReference>
<name>A0A0N8GPW4_9CHLR</name>
<dbReference type="PANTHER" id="PTHR45228">
    <property type="entry name" value="CYCLIC DI-GMP PHOSPHODIESTERASE TM_0186-RELATED"/>
    <property type="match status" value="1"/>
</dbReference>
<accession>A0A0N8GPW4</accession>
<evidence type="ECO:0000313" key="2">
    <source>
        <dbReference type="EMBL" id="KPL82026.1"/>
    </source>
</evidence>
<dbReference type="Gene3D" id="1.10.3210.10">
    <property type="entry name" value="Hypothetical protein af1432"/>
    <property type="match status" value="1"/>
</dbReference>
<dbReference type="InterPro" id="IPR037522">
    <property type="entry name" value="HD_GYP_dom"/>
</dbReference>
<dbReference type="STRING" id="869279.SE15_12915"/>
<dbReference type="Proteomes" id="UP000050544">
    <property type="component" value="Unassembled WGS sequence"/>
</dbReference>
<dbReference type="CDD" id="cd00077">
    <property type="entry name" value="HDc"/>
    <property type="match status" value="1"/>
</dbReference>
<dbReference type="Pfam" id="PF13487">
    <property type="entry name" value="HD_5"/>
    <property type="match status" value="1"/>
</dbReference>
<dbReference type="InterPro" id="IPR052020">
    <property type="entry name" value="Cyclic_di-GMP/3'3'-cGAMP_PDE"/>
</dbReference>
<dbReference type="AlphaFoldDB" id="A0A0N8GPW4"/>
<gene>
    <name evidence="2" type="ORF">SE15_12915</name>
</gene>
<dbReference type="PATRIC" id="fig|869279.4.peg.2510"/>
<dbReference type="OrthoDB" id="9804863at2"/>
<proteinExistence type="predicted"/>
<organism evidence="2 3">
    <name type="scientific">Thermanaerothrix daxensis</name>
    <dbReference type="NCBI Taxonomy" id="869279"/>
    <lineage>
        <taxon>Bacteria</taxon>
        <taxon>Bacillati</taxon>
        <taxon>Chloroflexota</taxon>
        <taxon>Anaerolineae</taxon>
        <taxon>Anaerolineales</taxon>
        <taxon>Anaerolineaceae</taxon>
        <taxon>Thermanaerothrix</taxon>
    </lineage>
</organism>